<evidence type="ECO:0000313" key="3">
    <source>
        <dbReference type="Proteomes" id="UP001606300"/>
    </source>
</evidence>
<dbReference type="EMBL" id="JBIGHY010000011">
    <property type="protein sequence ID" value="MFG6416778.1"/>
    <property type="molecule type" value="Genomic_DNA"/>
</dbReference>
<evidence type="ECO:0000313" key="2">
    <source>
        <dbReference type="EMBL" id="MFG6416778.1"/>
    </source>
</evidence>
<comment type="caution">
    <text evidence="2">The sequence shown here is derived from an EMBL/GenBank/DDBJ whole genome shotgun (WGS) entry which is preliminary data.</text>
</comment>
<name>A0ABW7EVX4_9BURK</name>
<dbReference type="RefSeq" id="WP_394472842.1">
    <property type="nucleotide sequence ID" value="NZ_JBIGHY010000011.1"/>
</dbReference>
<protein>
    <recommendedName>
        <fullName evidence="4">Outer membrane protein beta-barrel domain-containing protein</fullName>
    </recommendedName>
</protein>
<evidence type="ECO:0008006" key="4">
    <source>
        <dbReference type="Google" id="ProtNLM"/>
    </source>
</evidence>
<reference evidence="2 3" key="1">
    <citation type="submission" date="2024-09" db="EMBL/GenBank/DDBJ databases">
        <title>Novel species of the genus Pelomonas and Roseateles isolated from streams.</title>
        <authorList>
            <person name="Lu H."/>
        </authorList>
    </citation>
    <scope>NUCLEOTIDE SEQUENCE [LARGE SCALE GENOMIC DNA]</scope>
    <source>
        <strain evidence="2 3">DC23W</strain>
    </source>
</reference>
<keyword evidence="3" id="KW-1185">Reference proteome</keyword>
<dbReference type="SUPFAM" id="SSF56925">
    <property type="entry name" value="OMPA-like"/>
    <property type="match status" value="1"/>
</dbReference>
<proteinExistence type="predicted"/>
<dbReference type="InterPro" id="IPR011250">
    <property type="entry name" value="OMP/PagP_B-barrel"/>
</dbReference>
<accession>A0ABW7EVX4</accession>
<gene>
    <name evidence="2" type="ORF">ACG02S_23035</name>
</gene>
<dbReference type="Proteomes" id="UP001606300">
    <property type="component" value="Unassembled WGS sequence"/>
</dbReference>
<sequence length="250" mass="27728">MEATQPTVWLRAEAFRADLNTQVRIDDASSGAQGTAFAFERLGMPKKKTLPALNLGARWSQRWRLELEYFTLDRTGRATLDENVRFDDQTFPVSAAVDSRLRSDVGRASLGYSFLHTPSLEMGVVAGVHVTRFEISMQSSVSVSGSSASVQRADKDATVPLPTVGTYGSWAFGPDWMLGWRADFFSLNHRGYDGRLLNGQANLVYRATPHLALGGGLRHVDYKLRADRGDIQGKVDYRFSGPQLFVEMGF</sequence>
<comment type="subcellular location">
    <subcellularLocation>
        <location evidence="1">Cell outer membrane</location>
    </subcellularLocation>
</comment>
<evidence type="ECO:0000256" key="1">
    <source>
        <dbReference type="ARBA" id="ARBA00004442"/>
    </source>
</evidence>
<organism evidence="2 3">
    <name type="scientific">Pelomonas dachongensis</name>
    <dbReference type="NCBI Taxonomy" id="3299029"/>
    <lineage>
        <taxon>Bacteria</taxon>
        <taxon>Pseudomonadati</taxon>
        <taxon>Pseudomonadota</taxon>
        <taxon>Betaproteobacteria</taxon>
        <taxon>Burkholderiales</taxon>
        <taxon>Sphaerotilaceae</taxon>
        <taxon>Roseateles</taxon>
    </lineage>
</organism>